<dbReference type="GeneID" id="119744384"/>
<protein>
    <submittedName>
        <fullName evidence="2">Uncharacterized protein</fullName>
    </submittedName>
</protein>
<evidence type="ECO:0000313" key="2">
    <source>
        <dbReference type="EnsemblMetazoa" id="XP_038076220.1"/>
    </source>
</evidence>
<evidence type="ECO:0000256" key="1">
    <source>
        <dbReference type="SAM" id="MobiDB-lite"/>
    </source>
</evidence>
<dbReference type="OrthoDB" id="10068277at2759"/>
<dbReference type="EnsemblMetazoa" id="XM_038220292.1">
    <property type="protein sequence ID" value="XP_038076220.1"/>
    <property type="gene ID" value="LOC119744384"/>
</dbReference>
<reference evidence="2" key="1">
    <citation type="submission" date="2022-11" db="UniProtKB">
        <authorList>
            <consortium name="EnsemblMetazoa"/>
        </authorList>
    </citation>
    <scope>IDENTIFICATION</scope>
</reference>
<organism evidence="2 3">
    <name type="scientific">Patiria miniata</name>
    <name type="common">Bat star</name>
    <name type="synonym">Asterina miniata</name>
    <dbReference type="NCBI Taxonomy" id="46514"/>
    <lineage>
        <taxon>Eukaryota</taxon>
        <taxon>Metazoa</taxon>
        <taxon>Echinodermata</taxon>
        <taxon>Eleutherozoa</taxon>
        <taxon>Asterozoa</taxon>
        <taxon>Asteroidea</taxon>
        <taxon>Valvatacea</taxon>
        <taxon>Valvatida</taxon>
        <taxon>Asterinidae</taxon>
        <taxon>Patiria</taxon>
    </lineage>
</organism>
<feature type="compositionally biased region" description="Polar residues" evidence="1">
    <location>
        <begin position="144"/>
        <end position="159"/>
    </location>
</feature>
<evidence type="ECO:0000313" key="3">
    <source>
        <dbReference type="Proteomes" id="UP000887568"/>
    </source>
</evidence>
<dbReference type="RefSeq" id="XP_038076220.1">
    <property type="nucleotide sequence ID" value="XM_038220292.1"/>
</dbReference>
<dbReference type="Proteomes" id="UP000887568">
    <property type="component" value="Unplaced"/>
</dbReference>
<feature type="region of interest" description="Disordered" evidence="1">
    <location>
        <begin position="144"/>
        <end position="185"/>
    </location>
</feature>
<name>A0A914BJX6_PATMI</name>
<dbReference type="AlphaFoldDB" id="A0A914BJX6"/>
<accession>A0A914BJX6</accession>
<sequence length="326" mass="36889">MTRRLKDNIHALHILSKSSSKRRKAILKNADKELVTCLCECALNVLKGRVPLSPSQKKKLARHKAHLRALADKKSSHVKRKELLVQKGGFLGPLSQSKLQNLEEDMKVILERTDIPDDTKVSLYQQTLQKYLQYDHARKTEPMSFTMSTPAQGSGTPKSSGDDVPQGSIENDEGTVTSDKQDDLTPQILESVPKTLQRKAKLLMNQLKHNDVMTWNKNGELVYEGDVVKGSNIIDLVNDTLRSKKGFVPRGFQYFMRGLAKSNAPESIIGNEARRSIVRKYKEFGSDKKRLLPDLPTSRTPIPSRRRLRVVSTPLRAKKKLNWETL</sequence>
<proteinExistence type="predicted"/>
<dbReference type="OMA" id="NIHALHI"/>
<keyword evidence="3" id="KW-1185">Reference proteome</keyword>